<evidence type="ECO:0000256" key="1">
    <source>
        <dbReference type="ARBA" id="ARBA00022801"/>
    </source>
</evidence>
<dbReference type="SMART" id="SM00513">
    <property type="entry name" value="SAP"/>
    <property type="match status" value="1"/>
</dbReference>
<gene>
    <name evidence="5" type="ORF">PGLA1383_LOCUS55048</name>
</gene>
<keyword evidence="2" id="KW-0472">Membrane</keyword>
<protein>
    <submittedName>
        <fullName evidence="5">Uncharacterized protein</fullName>
    </submittedName>
</protein>
<organism evidence="5 6">
    <name type="scientific">Polarella glacialis</name>
    <name type="common">Dinoflagellate</name>
    <dbReference type="NCBI Taxonomy" id="89957"/>
    <lineage>
        <taxon>Eukaryota</taxon>
        <taxon>Sar</taxon>
        <taxon>Alveolata</taxon>
        <taxon>Dinophyceae</taxon>
        <taxon>Suessiales</taxon>
        <taxon>Suessiaceae</taxon>
        <taxon>Polarella</taxon>
    </lineage>
</organism>
<dbReference type="InterPro" id="IPR001650">
    <property type="entry name" value="Helicase_C-like"/>
</dbReference>
<accession>A0A813HRT6</accession>
<feature type="transmembrane region" description="Helical" evidence="2">
    <location>
        <begin position="38"/>
        <end position="57"/>
    </location>
</feature>
<dbReference type="SUPFAM" id="SSF68906">
    <property type="entry name" value="SAP domain"/>
    <property type="match status" value="1"/>
</dbReference>
<comment type="caution">
    <text evidence="5">The sequence shown here is derived from an EMBL/GenBank/DDBJ whole genome shotgun (WGS) entry which is preliminary data.</text>
</comment>
<sequence>MVYWDSSRLRAVIPVGRRRGAVLCSHAGREAYVRISRCSFVAALAVALLLVLAHRLGNSVPPSMGTAMAAPNAGAARSARLARASAAGASSFHELKVDQLKVLLRDLNMAVTGNKAELVGRLVKSEAASAKGKVVKIKKAEAKPKSAPVKMPLTDGHDDHKEVGRLVMSEAASAQGKVVKIEKAEAKPKLSTSRKLVSRPLVNKQVAKAESKPKLSTSRKLVSRPLVTKQVAKAEAKPKLSTSRKLVSRPLVNKRKSVPVETLLEDEEEEDEGDSDEDFLHRQELFRQVEKLSDTRQGRHPSSVKVQEWVQKRVGQWQSLEVASKRPKAQEVEVEERLADFFKNFPEMKEKMRESQIEGVKMSIRRDGRCLVADEMGLGKTLQALVIAQCYAEEWPVLIVAPTSVVLNWKTEVVKWFPHLSSEIQVLEWKTFNGHPRREKLVYLVSYDQLMAHKEFRTRPDGNPYKVVIVDEAHMMKNPDARRTKALIPICRTASRCSLLTGTPVLNCAAETWVHMAALDESIPGFADFCVRYSLFKQLEKTADERPELTPVGVREPEELHELLQSFMVRRTKQDVMPDLAEKRRHVKIFQGEDLEGKYLRAIIARQKAAGGKNFANYASMVFSVTAKAKKEAVAKYVEEIIQQQSDAKIVVFGHHEIILSAVEKKLKRLGLSYIRVDGQVSMSDRQERVDAFQNSDEIRVALVGIMACGQGISLTA</sequence>
<evidence type="ECO:0000313" key="6">
    <source>
        <dbReference type="Proteomes" id="UP000654075"/>
    </source>
</evidence>
<dbReference type="PROSITE" id="PS51192">
    <property type="entry name" value="HELICASE_ATP_BIND_1"/>
    <property type="match status" value="1"/>
</dbReference>
<dbReference type="GO" id="GO:0043596">
    <property type="term" value="C:nuclear replication fork"/>
    <property type="evidence" value="ECO:0007669"/>
    <property type="project" value="TreeGrafter"/>
</dbReference>
<dbReference type="InterPro" id="IPR000330">
    <property type="entry name" value="SNF2_N"/>
</dbReference>
<dbReference type="GO" id="GO:0016787">
    <property type="term" value="F:hydrolase activity"/>
    <property type="evidence" value="ECO:0007669"/>
    <property type="project" value="UniProtKB-KW"/>
</dbReference>
<evidence type="ECO:0000259" key="4">
    <source>
        <dbReference type="PROSITE" id="PS51192"/>
    </source>
</evidence>
<dbReference type="GO" id="GO:0031297">
    <property type="term" value="P:replication fork processing"/>
    <property type="evidence" value="ECO:0007669"/>
    <property type="project" value="TreeGrafter"/>
</dbReference>
<feature type="domain" description="Helicase ATP-binding" evidence="4">
    <location>
        <begin position="361"/>
        <end position="522"/>
    </location>
</feature>
<dbReference type="Pfam" id="PF00271">
    <property type="entry name" value="Helicase_C"/>
    <property type="match status" value="1"/>
</dbReference>
<dbReference type="InterPro" id="IPR003034">
    <property type="entry name" value="SAP_dom"/>
</dbReference>
<name>A0A813HRT6_POLGL</name>
<dbReference type="PROSITE" id="PS50800">
    <property type="entry name" value="SAP"/>
    <property type="match status" value="1"/>
</dbReference>
<dbReference type="PANTHER" id="PTHR45766">
    <property type="entry name" value="DNA ANNEALING HELICASE AND ENDONUCLEASE ZRANB3 FAMILY MEMBER"/>
    <property type="match status" value="1"/>
</dbReference>
<dbReference type="InterPro" id="IPR049730">
    <property type="entry name" value="SNF2/RAD54-like_C"/>
</dbReference>
<dbReference type="PANTHER" id="PTHR45766:SF6">
    <property type="entry name" value="SWI_SNF-RELATED MATRIX-ASSOCIATED ACTIN-DEPENDENT REGULATOR OF CHROMATIN SUBFAMILY A-LIKE PROTEIN 1"/>
    <property type="match status" value="1"/>
</dbReference>
<dbReference type="CDD" id="cd18793">
    <property type="entry name" value="SF2_C_SNF"/>
    <property type="match status" value="1"/>
</dbReference>
<keyword evidence="1" id="KW-0378">Hydrolase</keyword>
<dbReference type="GO" id="GO:0005524">
    <property type="term" value="F:ATP binding"/>
    <property type="evidence" value="ECO:0007669"/>
    <property type="project" value="InterPro"/>
</dbReference>
<dbReference type="InterPro" id="IPR027417">
    <property type="entry name" value="P-loop_NTPase"/>
</dbReference>
<dbReference type="AlphaFoldDB" id="A0A813HRT6"/>
<dbReference type="Pfam" id="PF00176">
    <property type="entry name" value="SNF2-rel_dom"/>
    <property type="match status" value="1"/>
</dbReference>
<dbReference type="Gene3D" id="3.40.50.10810">
    <property type="entry name" value="Tandem AAA-ATPase domain"/>
    <property type="match status" value="1"/>
</dbReference>
<evidence type="ECO:0000259" key="3">
    <source>
        <dbReference type="PROSITE" id="PS50800"/>
    </source>
</evidence>
<dbReference type="InterPro" id="IPR014001">
    <property type="entry name" value="Helicase_ATP-bd"/>
</dbReference>
<dbReference type="InterPro" id="IPR038718">
    <property type="entry name" value="SNF2-like_sf"/>
</dbReference>
<evidence type="ECO:0000256" key="2">
    <source>
        <dbReference type="SAM" id="Phobius"/>
    </source>
</evidence>
<feature type="non-terminal residue" evidence="5">
    <location>
        <position position="717"/>
    </location>
</feature>
<dbReference type="Proteomes" id="UP000654075">
    <property type="component" value="Unassembled WGS sequence"/>
</dbReference>
<dbReference type="EMBL" id="CAJNNV010032487">
    <property type="protein sequence ID" value="CAE8640109.1"/>
    <property type="molecule type" value="Genomic_DNA"/>
</dbReference>
<dbReference type="Gene3D" id="3.40.50.300">
    <property type="entry name" value="P-loop containing nucleotide triphosphate hydrolases"/>
    <property type="match status" value="1"/>
</dbReference>
<reference evidence="5" key="1">
    <citation type="submission" date="2021-02" db="EMBL/GenBank/DDBJ databases">
        <authorList>
            <person name="Dougan E. K."/>
            <person name="Rhodes N."/>
            <person name="Thang M."/>
            <person name="Chan C."/>
        </authorList>
    </citation>
    <scope>NUCLEOTIDE SEQUENCE</scope>
</reference>
<keyword evidence="2" id="KW-0812">Transmembrane</keyword>
<keyword evidence="2" id="KW-1133">Transmembrane helix</keyword>
<dbReference type="InterPro" id="IPR036361">
    <property type="entry name" value="SAP_dom_sf"/>
</dbReference>
<feature type="domain" description="SAP" evidence="3">
    <location>
        <begin position="92"/>
        <end position="126"/>
    </location>
</feature>
<dbReference type="Pfam" id="PF02037">
    <property type="entry name" value="SAP"/>
    <property type="match status" value="1"/>
</dbReference>
<proteinExistence type="predicted"/>
<dbReference type="OrthoDB" id="2801544at2759"/>
<dbReference type="GO" id="GO:0006281">
    <property type="term" value="P:DNA repair"/>
    <property type="evidence" value="ECO:0007669"/>
    <property type="project" value="TreeGrafter"/>
</dbReference>
<evidence type="ECO:0000313" key="5">
    <source>
        <dbReference type="EMBL" id="CAE8640109.1"/>
    </source>
</evidence>
<dbReference type="SUPFAM" id="SSF52540">
    <property type="entry name" value="P-loop containing nucleoside triphosphate hydrolases"/>
    <property type="match status" value="2"/>
</dbReference>
<keyword evidence="6" id="KW-1185">Reference proteome</keyword>
<dbReference type="SMART" id="SM00487">
    <property type="entry name" value="DEXDc"/>
    <property type="match status" value="1"/>
</dbReference>
<dbReference type="Gene3D" id="1.10.720.30">
    <property type="entry name" value="SAP domain"/>
    <property type="match status" value="1"/>
</dbReference>